<feature type="region of interest" description="Disordered" evidence="1">
    <location>
        <begin position="34"/>
        <end position="87"/>
    </location>
</feature>
<dbReference type="Proteomes" id="UP000239874">
    <property type="component" value="Unassembled WGS sequence"/>
</dbReference>
<keyword evidence="2" id="KW-0472">Membrane</keyword>
<dbReference type="EMBL" id="PSZC01000001">
    <property type="protein sequence ID" value="PPJ39746.1"/>
    <property type="molecule type" value="Genomic_DNA"/>
</dbReference>
<comment type="caution">
    <text evidence="3">The sequence shown here is derived from an EMBL/GenBank/DDBJ whole genome shotgun (WGS) entry which is preliminary data.</text>
</comment>
<evidence type="ECO:0000256" key="1">
    <source>
        <dbReference type="SAM" id="MobiDB-lite"/>
    </source>
</evidence>
<gene>
    <name evidence="3" type="ORF">C5E45_00935</name>
</gene>
<feature type="compositionally biased region" description="Low complexity" evidence="1">
    <location>
        <begin position="66"/>
        <end position="76"/>
    </location>
</feature>
<keyword evidence="2" id="KW-0812">Transmembrane</keyword>
<proteinExistence type="predicted"/>
<reference evidence="3 4" key="1">
    <citation type="submission" date="2018-02" db="EMBL/GenBank/DDBJ databases">
        <title>8 Nocardia nova and 1 Nocardia cyriacigeorgica strain used for evolution to TMP-SMX.</title>
        <authorList>
            <person name="Mehta H."/>
            <person name="Weng J."/>
            <person name="Shamoo Y."/>
        </authorList>
    </citation>
    <scope>NUCLEOTIDE SEQUENCE [LARGE SCALE GENOMIC DNA]</scope>
    <source>
        <strain evidence="3 4">MDA3139</strain>
    </source>
</reference>
<evidence type="ECO:0000313" key="4">
    <source>
        <dbReference type="Proteomes" id="UP000239874"/>
    </source>
</evidence>
<keyword evidence="2" id="KW-1133">Transmembrane helix</keyword>
<evidence type="ECO:0000256" key="2">
    <source>
        <dbReference type="SAM" id="Phobius"/>
    </source>
</evidence>
<dbReference type="AlphaFoldDB" id="A0A2S6AWW6"/>
<sequence>MFVVALIGLMVILGIIILIAGAVLLIVSLVKAPGRRQGGSAPEASQHQDLPMWTPPQNQDVPLWSPPQQHSAQQPPDRTPYWSPGPR</sequence>
<evidence type="ECO:0000313" key="3">
    <source>
        <dbReference type="EMBL" id="PPJ39746.1"/>
    </source>
</evidence>
<accession>A0A2S6AWW6</accession>
<feature type="transmembrane region" description="Helical" evidence="2">
    <location>
        <begin position="6"/>
        <end position="30"/>
    </location>
</feature>
<name>A0A2S6AWW6_9NOCA</name>
<protein>
    <submittedName>
        <fullName evidence="3">Uncharacterized protein</fullName>
    </submittedName>
</protein>
<organism evidence="3 4">
    <name type="scientific">Nocardia nova</name>
    <dbReference type="NCBI Taxonomy" id="37330"/>
    <lineage>
        <taxon>Bacteria</taxon>
        <taxon>Bacillati</taxon>
        <taxon>Actinomycetota</taxon>
        <taxon>Actinomycetes</taxon>
        <taxon>Mycobacteriales</taxon>
        <taxon>Nocardiaceae</taxon>
        <taxon>Nocardia</taxon>
    </lineage>
</organism>